<evidence type="ECO:0000313" key="10">
    <source>
        <dbReference type="EMBL" id="QDV38568.1"/>
    </source>
</evidence>
<feature type="transmembrane region" description="Helical" evidence="7">
    <location>
        <begin position="512"/>
        <end position="530"/>
    </location>
</feature>
<keyword evidence="4 7" id="KW-0812">Transmembrane</keyword>
<feature type="domain" description="Glycosyltransferase 2-like" evidence="8">
    <location>
        <begin position="124"/>
        <end position="290"/>
    </location>
</feature>
<feature type="transmembrane region" description="Helical" evidence="7">
    <location>
        <begin position="34"/>
        <end position="52"/>
    </location>
</feature>
<keyword evidence="5 7" id="KW-1133">Transmembrane helix</keyword>
<dbReference type="InterPro" id="IPR009875">
    <property type="entry name" value="PilZ_domain"/>
</dbReference>
<feature type="domain" description="PilZ" evidence="9">
    <location>
        <begin position="537"/>
        <end position="627"/>
    </location>
</feature>
<keyword evidence="6 7" id="KW-0472">Membrane</keyword>
<name>A0A518HCH8_9BACT</name>
<dbReference type="AlphaFoldDB" id="A0A518HCH8"/>
<gene>
    <name evidence="10" type="primary">acsAB</name>
    <name evidence="10" type="ORF">ElP_65230</name>
</gene>
<proteinExistence type="predicted"/>
<dbReference type="Gene3D" id="3.90.550.10">
    <property type="entry name" value="Spore Coat Polysaccharide Biosynthesis Protein SpsA, Chain A"/>
    <property type="match status" value="1"/>
</dbReference>
<evidence type="ECO:0000259" key="9">
    <source>
        <dbReference type="Pfam" id="PF07238"/>
    </source>
</evidence>
<dbReference type="Proteomes" id="UP000317835">
    <property type="component" value="Chromosome"/>
</dbReference>
<evidence type="ECO:0000256" key="7">
    <source>
        <dbReference type="SAM" id="Phobius"/>
    </source>
</evidence>
<dbReference type="OrthoDB" id="154460at2"/>
<feature type="transmembrane region" description="Helical" evidence="7">
    <location>
        <begin position="72"/>
        <end position="94"/>
    </location>
</feature>
<organism evidence="10 11">
    <name type="scientific">Tautonia plasticadhaerens</name>
    <dbReference type="NCBI Taxonomy" id="2527974"/>
    <lineage>
        <taxon>Bacteria</taxon>
        <taxon>Pseudomonadati</taxon>
        <taxon>Planctomycetota</taxon>
        <taxon>Planctomycetia</taxon>
        <taxon>Isosphaerales</taxon>
        <taxon>Isosphaeraceae</taxon>
        <taxon>Tautonia</taxon>
    </lineage>
</organism>
<keyword evidence="11" id="KW-1185">Reference proteome</keyword>
<dbReference type="EMBL" id="CP036426">
    <property type="protein sequence ID" value="QDV38568.1"/>
    <property type="molecule type" value="Genomic_DNA"/>
</dbReference>
<evidence type="ECO:0000256" key="1">
    <source>
        <dbReference type="ARBA" id="ARBA00004141"/>
    </source>
</evidence>
<evidence type="ECO:0000256" key="5">
    <source>
        <dbReference type="ARBA" id="ARBA00022989"/>
    </source>
</evidence>
<dbReference type="Pfam" id="PF07238">
    <property type="entry name" value="PilZ"/>
    <property type="match status" value="1"/>
</dbReference>
<dbReference type="SUPFAM" id="SSF141371">
    <property type="entry name" value="PilZ domain-like"/>
    <property type="match status" value="1"/>
</dbReference>
<accession>A0A518HCH8</accession>
<feature type="transmembrane region" description="Helical" evidence="7">
    <location>
        <begin position="12"/>
        <end position="29"/>
    </location>
</feature>
<dbReference type="GO" id="GO:0005886">
    <property type="term" value="C:plasma membrane"/>
    <property type="evidence" value="ECO:0007669"/>
    <property type="project" value="TreeGrafter"/>
</dbReference>
<dbReference type="SUPFAM" id="SSF53448">
    <property type="entry name" value="Nucleotide-diphospho-sugar transferases"/>
    <property type="match status" value="1"/>
</dbReference>
<evidence type="ECO:0000256" key="2">
    <source>
        <dbReference type="ARBA" id="ARBA00022676"/>
    </source>
</evidence>
<dbReference type="GO" id="GO:0016758">
    <property type="term" value="F:hexosyltransferase activity"/>
    <property type="evidence" value="ECO:0007669"/>
    <property type="project" value="TreeGrafter"/>
</dbReference>
<dbReference type="InterPro" id="IPR029044">
    <property type="entry name" value="Nucleotide-diphossugar_trans"/>
</dbReference>
<reference evidence="10 11" key="1">
    <citation type="submission" date="2019-02" db="EMBL/GenBank/DDBJ databases">
        <title>Deep-cultivation of Planctomycetes and their phenomic and genomic characterization uncovers novel biology.</title>
        <authorList>
            <person name="Wiegand S."/>
            <person name="Jogler M."/>
            <person name="Boedeker C."/>
            <person name="Pinto D."/>
            <person name="Vollmers J."/>
            <person name="Rivas-Marin E."/>
            <person name="Kohn T."/>
            <person name="Peeters S.H."/>
            <person name="Heuer A."/>
            <person name="Rast P."/>
            <person name="Oberbeckmann S."/>
            <person name="Bunk B."/>
            <person name="Jeske O."/>
            <person name="Meyerdierks A."/>
            <person name="Storesund J.E."/>
            <person name="Kallscheuer N."/>
            <person name="Luecker S."/>
            <person name="Lage O.M."/>
            <person name="Pohl T."/>
            <person name="Merkel B.J."/>
            <person name="Hornburger P."/>
            <person name="Mueller R.-W."/>
            <person name="Bruemmer F."/>
            <person name="Labrenz M."/>
            <person name="Spormann A.M."/>
            <person name="Op den Camp H."/>
            <person name="Overmann J."/>
            <person name="Amann R."/>
            <person name="Jetten M.S.M."/>
            <person name="Mascher T."/>
            <person name="Medema M.H."/>
            <person name="Devos D.P."/>
            <person name="Kaster A.-K."/>
            <person name="Ovreas L."/>
            <person name="Rohde M."/>
            <person name="Galperin M.Y."/>
            <person name="Jogler C."/>
        </authorList>
    </citation>
    <scope>NUCLEOTIDE SEQUENCE [LARGE SCALE GENOMIC DNA]</scope>
    <source>
        <strain evidence="10 11">ElP</strain>
    </source>
</reference>
<dbReference type="GO" id="GO:0035438">
    <property type="term" value="F:cyclic-di-GMP binding"/>
    <property type="evidence" value="ECO:0007669"/>
    <property type="project" value="InterPro"/>
</dbReference>
<evidence type="ECO:0000256" key="4">
    <source>
        <dbReference type="ARBA" id="ARBA00022692"/>
    </source>
</evidence>
<keyword evidence="3" id="KW-0808">Transferase</keyword>
<evidence type="ECO:0000256" key="3">
    <source>
        <dbReference type="ARBA" id="ARBA00022679"/>
    </source>
</evidence>
<dbReference type="CDD" id="cd06421">
    <property type="entry name" value="CESA_CelA_like"/>
    <property type="match status" value="1"/>
</dbReference>
<feature type="transmembrane region" description="Helical" evidence="7">
    <location>
        <begin position="429"/>
        <end position="455"/>
    </location>
</feature>
<dbReference type="KEGG" id="tpla:ElP_65230"/>
<comment type="subcellular location">
    <subcellularLocation>
        <location evidence="1">Membrane</location>
        <topology evidence="1">Multi-pass membrane protein</topology>
    </subcellularLocation>
</comment>
<sequence>MTTMTPMPGSEWAAVLLVIGVCVAILPSLPRQRTWARSLVVAMGMLVAARYLGWRFSETVRPADPTTRGGLWIWSVFLFELAAIFNCAVTYLMLTRTSDHSAEADRHEWRLRRSSPSALPRVDVFLCTYNEGIEVLEGPILAARGLDYPNFDVWVLDDGRRPWLRDFCEAKGVGYITRPDNAHAKAGNINHALAVTDAELFVVLDADFAPRRDLLMRTVGFFEDPKVAIVQLPHHFLNADIFEMNLGLGDQSPNEQRLFFDTVQPSRDAWDCAFCCGSASVQRRSALAEIGNVPTGSVTEDILSSLLLLRKGYITRFLNEPLAFGLSPESVKGMFVQRQRWCRGGIQLMFLKEGVLGPGLTPLQRLFFFPIDWLVQTPVRLFGVLVPIVYLWTGLSPLVGADVSELIDYQLPVLAALTGPMIWLSGGRYLPLLSTGFSLLLSFRLVPTILSTLIKPFGEPFRVTPKGSGAGQGVDGFARGLALTLLGLTMLGLLINARPETQVVSDPEHRTAALFFSAGNACALVLAILAGRDRGRRRTAERYRTDARIICEGDNGTWATAGLLDVSVGGARLSWPGDRAAPDSLRLHPSGVDPIRAAVVRDDGDCLGIRFDLADDRQRDAVLQWIYSVGVDAKRAPLSPARLTRRLVARCLG</sequence>
<dbReference type="PANTHER" id="PTHR43867:SF2">
    <property type="entry name" value="CELLULOSE SYNTHASE CATALYTIC SUBUNIT A [UDP-FORMING]"/>
    <property type="match status" value="1"/>
</dbReference>
<dbReference type="PANTHER" id="PTHR43867">
    <property type="entry name" value="CELLULOSE SYNTHASE CATALYTIC SUBUNIT A [UDP-FORMING]"/>
    <property type="match status" value="1"/>
</dbReference>
<dbReference type="Pfam" id="PF00535">
    <property type="entry name" value="Glycos_transf_2"/>
    <property type="match status" value="1"/>
</dbReference>
<feature type="transmembrane region" description="Helical" evidence="7">
    <location>
        <begin position="476"/>
        <end position="497"/>
    </location>
</feature>
<feature type="transmembrane region" description="Helical" evidence="7">
    <location>
        <begin position="373"/>
        <end position="392"/>
    </location>
</feature>
<keyword evidence="2" id="KW-0328">Glycosyltransferase</keyword>
<dbReference type="InterPro" id="IPR050321">
    <property type="entry name" value="Glycosyltr_2/OpgH_subfam"/>
</dbReference>
<evidence type="ECO:0000313" key="11">
    <source>
        <dbReference type="Proteomes" id="UP000317835"/>
    </source>
</evidence>
<evidence type="ECO:0000256" key="6">
    <source>
        <dbReference type="ARBA" id="ARBA00023136"/>
    </source>
</evidence>
<protein>
    <submittedName>
        <fullName evidence="10">Cellulose synthase 1</fullName>
    </submittedName>
</protein>
<dbReference type="InterPro" id="IPR001173">
    <property type="entry name" value="Glyco_trans_2-like"/>
</dbReference>
<evidence type="ECO:0000259" key="8">
    <source>
        <dbReference type="Pfam" id="PF00535"/>
    </source>
</evidence>